<protein>
    <submittedName>
        <fullName evidence="2">Uncharacterized protein</fullName>
    </submittedName>
</protein>
<sequence length="57" mass="6497">MPDHEHDELAESRKALAEAKEAARKAHLTRPYEQAEHEGAPTERPPHQEDDDHFSPS</sequence>
<comment type="caution">
    <text evidence="2">The sequence shown here is derived from an EMBL/GenBank/DDBJ whole genome shotgun (WGS) entry which is preliminary data.</text>
</comment>
<accession>A0ABX0SV30</accession>
<name>A0ABX0SV30_9PSEU</name>
<evidence type="ECO:0000256" key="1">
    <source>
        <dbReference type="SAM" id="MobiDB-lite"/>
    </source>
</evidence>
<evidence type="ECO:0000313" key="3">
    <source>
        <dbReference type="Proteomes" id="UP000754495"/>
    </source>
</evidence>
<organism evidence="2 3">
    <name type="scientific">Amycolatopsis viridis</name>
    <dbReference type="NCBI Taxonomy" id="185678"/>
    <lineage>
        <taxon>Bacteria</taxon>
        <taxon>Bacillati</taxon>
        <taxon>Actinomycetota</taxon>
        <taxon>Actinomycetes</taxon>
        <taxon>Pseudonocardiales</taxon>
        <taxon>Pseudonocardiaceae</taxon>
        <taxon>Amycolatopsis</taxon>
    </lineage>
</organism>
<dbReference type="EMBL" id="JAANOU010000001">
    <property type="protein sequence ID" value="NIH79191.1"/>
    <property type="molecule type" value="Genomic_DNA"/>
</dbReference>
<proteinExistence type="predicted"/>
<dbReference type="Proteomes" id="UP000754495">
    <property type="component" value="Unassembled WGS sequence"/>
</dbReference>
<feature type="region of interest" description="Disordered" evidence="1">
    <location>
        <begin position="16"/>
        <end position="57"/>
    </location>
</feature>
<feature type="compositionally biased region" description="Basic and acidic residues" evidence="1">
    <location>
        <begin position="33"/>
        <end position="57"/>
    </location>
</feature>
<dbReference type="RefSeq" id="WP_167112228.1">
    <property type="nucleotide sequence ID" value="NZ_JAANOU010000001.1"/>
</dbReference>
<gene>
    <name evidence="2" type="ORF">FHX46_001721</name>
</gene>
<reference evidence="2 3" key="1">
    <citation type="submission" date="2020-03" db="EMBL/GenBank/DDBJ databases">
        <title>Sequencing the genomes of 1000 actinobacteria strains.</title>
        <authorList>
            <person name="Klenk H.-P."/>
        </authorList>
    </citation>
    <scope>NUCLEOTIDE SEQUENCE [LARGE SCALE GENOMIC DNA]</scope>
    <source>
        <strain evidence="2 3">DSM 45668</strain>
    </source>
</reference>
<evidence type="ECO:0000313" key="2">
    <source>
        <dbReference type="EMBL" id="NIH79191.1"/>
    </source>
</evidence>
<keyword evidence="3" id="KW-1185">Reference proteome</keyword>